<gene>
    <name evidence="2" type="ORF">BN1723_004323</name>
</gene>
<sequence>MQLDTGKRALLSLHRSDETNGAVHVARDINKIANDKVIAANEGAGGARRPARRRGRHSLSVGRIAQHGVEAVALAGIGDGGEGRWRQGGQGALARQEGGARG</sequence>
<dbReference type="Proteomes" id="UP000045706">
    <property type="component" value="Unassembled WGS sequence"/>
</dbReference>
<accession>A0A0G4MSU3</accession>
<evidence type="ECO:0000256" key="1">
    <source>
        <dbReference type="SAM" id="MobiDB-lite"/>
    </source>
</evidence>
<proteinExistence type="predicted"/>
<evidence type="ECO:0000313" key="2">
    <source>
        <dbReference type="EMBL" id="CRK37279.1"/>
    </source>
</evidence>
<reference evidence="3" key="1">
    <citation type="submission" date="2015-05" db="EMBL/GenBank/DDBJ databases">
        <authorList>
            <person name="Fogelqvist Johan"/>
        </authorList>
    </citation>
    <scope>NUCLEOTIDE SEQUENCE [LARGE SCALE GENOMIC DNA]</scope>
</reference>
<protein>
    <submittedName>
        <fullName evidence="2">Uncharacterized protein</fullName>
    </submittedName>
</protein>
<feature type="region of interest" description="Disordered" evidence="1">
    <location>
        <begin position="79"/>
        <end position="102"/>
    </location>
</feature>
<evidence type="ECO:0000313" key="3">
    <source>
        <dbReference type="Proteomes" id="UP000045706"/>
    </source>
</evidence>
<dbReference type="EMBL" id="CVQI01030001">
    <property type="protein sequence ID" value="CRK37279.1"/>
    <property type="molecule type" value="Genomic_DNA"/>
</dbReference>
<organism evidence="2 3">
    <name type="scientific">Verticillium longisporum</name>
    <name type="common">Verticillium dahliae var. longisporum</name>
    <dbReference type="NCBI Taxonomy" id="100787"/>
    <lineage>
        <taxon>Eukaryota</taxon>
        <taxon>Fungi</taxon>
        <taxon>Dikarya</taxon>
        <taxon>Ascomycota</taxon>
        <taxon>Pezizomycotina</taxon>
        <taxon>Sordariomycetes</taxon>
        <taxon>Hypocreomycetidae</taxon>
        <taxon>Glomerellales</taxon>
        <taxon>Plectosphaerellaceae</taxon>
        <taxon>Verticillium</taxon>
    </lineage>
</organism>
<name>A0A0G4MSU3_VERLO</name>
<dbReference type="AlphaFoldDB" id="A0A0G4MSU3"/>